<keyword evidence="4" id="KW-1185">Reference proteome</keyword>
<proteinExistence type="predicted"/>
<keyword evidence="1" id="KW-1133">Transmembrane helix</keyword>
<evidence type="ECO:0000259" key="2">
    <source>
        <dbReference type="Pfam" id="PF03703"/>
    </source>
</evidence>
<evidence type="ECO:0000313" key="4">
    <source>
        <dbReference type="Proteomes" id="UP001595989"/>
    </source>
</evidence>
<dbReference type="PANTHER" id="PTHR34473:SF2">
    <property type="entry name" value="UPF0699 TRANSMEMBRANE PROTEIN YDBT"/>
    <property type="match status" value="1"/>
</dbReference>
<keyword evidence="1" id="KW-0812">Transmembrane</keyword>
<keyword evidence="1" id="KW-0472">Membrane</keyword>
<protein>
    <submittedName>
        <fullName evidence="3">PH domain-containing protein</fullName>
    </submittedName>
</protein>
<dbReference type="Proteomes" id="UP001595989">
    <property type="component" value="Unassembled WGS sequence"/>
</dbReference>
<reference evidence="4" key="1">
    <citation type="journal article" date="2019" name="Int. J. Syst. Evol. Microbiol.">
        <title>The Global Catalogue of Microorganisms (GCM) 10K type strain sequencing project: providing services to taxonomists for standard genome sequencing and annotation.</title>
        <authorList>
            <consortium name="The Broad Institute Genomics Platform"/>
            <consortium name="The Broad Institute Genome Sequencing Center for Infectious Disease"/>
            <person name="Wu L."/>
            <person name="Ma J."/>
        </authorList>
    </citation>
    <scope>NUCLEOTIDE SEQUENCE [LARGE SCALE GENOMIC DNA]</scope>
    <source>
        <strain evidence="4">CGMCC 4.7426</strain>
    </source>
</reference>
<feature type="transmembrane region" description="Helical" evidence="1">
    <location>
        <begin position="48"/>
        <end position="67"/>
    </location>
</feature>
<name>A0ABV9DPF8_9BACI</name>
<feature type="transmembrane region" description="Helical" evidence="1">
    <location>
        <begin position="21"/>
        <end position="42"/>
    </location>
</feature>
<comment type="caution">
    <text evidence="3">The sequence shown here is derived from an EMBL/GenBank/DDBJ whole genome shotgun (WGS) entry which is preliminary data.</text>
</comment>
<dbReference type="PANTHER" id="PTHR34473">
    <property type="entry name" value="UPF0699 TRANSMEMBRANE PROTEIN YDBS"/>
    <property type="match status" value="1"/>
</dbReference>
<sequence>MRQPPSNTIALEAIKAWKITAWIYMAVLWLVTIGLIVCSLVWEISWWFPGVLFIISGLGTYLSVYLFPVLRWKRWRYEVFEQEIYIQHGILIVSRTLIPMIRVQHVDTKQGPILKKYKLASVTISTAATTHEIPALLEEDASELRDRISALARVDEDDV</sequence>
<organism evidence="3 4">
    <name type="scientific">Virgibacillus kekensis</name>
    <dbReference type="NCBI Taxonomy" id="202261"/>
    <lineage>
        <taxon>Bacteria</taxon>
        <taxon>Bacillati</taxon>
        <taxon>Bacillota</taxon>
        <taxon>Bacilli</taxon>
        <taxon>Bacillales</taxon>
        <taxon>Bacillaceae</taxon>
        <taxon>Virgibacillus</taxon>
    </lineage>
</organism>
<dbReference type="Pfam" id="PF03703">
    <property type="entry name" value="bPH_2"/>
    <property type="match status" value="1"/>
</dbReference>
<dbReference type="RefSeq" id="WP_390299005.1">
    <property type="nucleotide sequence ID" value="NZ_JBHSFU010000014.1"/>
</dbReference>
<dbReference type="InterPro" id="IPR005182">
    <property type="entry name" value="YdbS-like_PH"/>
</dbReference>
<feature type="domain" description="YdbS-like PH" evidence="2">
    <location>
        <begin position="72"/>
        <end position="148"/>
    </location>
</feature>
<dbReference type="EMBL" id="JBHSFU010000014">
    <property type="protein sequence ID" value="MFC4559905.1"/>
    <property type="molecule type" value="Genomic_DNA"/>
</dbReference>
<evidence type="ECO:0000313" key="3">
    <source>
        <dbReference type="EMBL" id="MFC4559905.1"/>
    </source>
</evidence>
<accession>A0ABV9DPF8</accession>
<gene>
    <name evidence="3" type="ORF">ACFO3D_17220</name>
</gene>
<evidence type="ECO:0000256" key="1">
    <source>
        <dbReference type="SAM" id="Phobius"/>
    </source>
</evidence>